<keyword evidence="3" id="KW-1185">Reference proteome</keyword>
<evidence type="ECO:0000313" key="3">
    <source>
        <dbReference type="Proteomes" id="UP000282454"/>
    </source>
</evidence>
<feature type="region of interest" description="Disordered" evidence="1">
    <location>
        <begin position="276"/>
        <end position="298"/>
    </location>
</feature>
<dbReference type="Proteomes" id="UP000282454">
    <property type="component" value="Unassembled WGS sequence"/>
</dbReference>
<dbReference type="EMBL" id="RCDD01000009">
    <property type="protein sequence ID" value="RLK53955.1"/>
    <property type="molecule type" value="Genomic_DNA"/>
</dbReference>
<comment type="caution">
    <text evidence="2">The sequence shown here is derived from an EMBL/GenBank/DDBJ whole genome shotgun (WGS) entry which is preliminary data.</text>
</comment>
<dbReference type="AlphaFoldDB" id="A0A421AV35"/>
<name>A0A421AV35_9PSEU</name>
<feature type="compositionally biased region" description="Low complexity" evidence="1">
    <location>
        <begin position="277"/>
        <end position="289"/>
    </location>
</feature>
<dbReference type="Pfam" id="PF14440">
    <property type="entry name" value="XOO_2897-deam"/>
    <property type="match status" value="1"/>
</dbReference>
<proteinExistence type="predicted"/>
<gene>
    <name evidence="2" type="ORF">CLV68_6337</name>
</gene>
<evidence type="ECO:0000256" key="1">
    <source>
        <dbReference type="SAM" id="MobiDB-lite"/>
    </source>
</evidence>
<reference evidence="2 3" key="1">
    <citation type="submission" date="2018-10" db="EMBL/GenBank/DDBJ databases">
        <title>Genomic Encyclopedia of Archaeal and Bacterial Type Strains, Phase II (KMG-II): from individual species to whole genera.</title>
        <authorList>
            <person name="Goeker M."/>
        </authorList>
    </citation>
    <scope>NUCLEOTIDE SEQUENCE [LARGE SCALE GENOMIC DNA]</scope>
    <source>
        <strain evidence="2 3">DSM 45657</strain>
    </source>
</reference>
<protein>
    <submittedName>
        <fullName evidence="2">Nucleic acid/nucleotide deaminase of polymorphic system toxin</fullName>
    </submittedName>
</protein>
<sequence length="407" mass="43207">MRRPLPRPPGVRRASGLIDLQRLVGNRAAARAVSGVTVPAPVQRYTLRPVTHNDDAHRLRAGQLGSEANVAVAYPTKPDGTETAPVTSWSAHGGDHAEIGAIKKTGIARARGPRVGDWVGRVYTELEPCPRCKTDLGRLLDDDAVVEYTGWYENQWSHAQGTLKTRAKSIAELDFLLDNAAAAGLSTADLQAESARLKAIGLDQKTTPYPRDSVAAGRAVFAAGAATLYRALLTAELGRHPAIPGDQSRSLLYQANDTRHYDKYLSVQSKIREQARKAAAPTVPAPARTSLAIPRPRTPTPALGPFAAATAGSGVKRGATGVLDGQPPAKQARTDPATTAQIGYLTDLARKHGTRFTTDYDRAIAGTGLAARQAGETINALLARLTRPAASTLINLLTQPGTTLARQ</sequence>
<organism evidence="2 3">
    <name type="scientific">Actinokineospora cianjurensis</name>
    <dbReference type="NCBI Taxonomy" id="585224"/>
    <lineage>
        <taxon>Bacteria</taxon>
        <taxon>Bacillati</taxon>
        <taxon>Actinomycetota</taxon>
        <taxon>Actinomycetes</taxon>
        <taxon>Pseudonocardiales</taxon>
        <taxon>Pseudonocardiaceae</taxon>
        <taxon>Actinokineospora</taxon>
    </lineage>
</organism>
<evidence type="ECO:0000313" key="2">
    <source>
        <dbReference type="EMBL" id="RLK53955.1"/>
    </source>
</evidence>
<dbReference type="InterPro" id="IPR032722">
    <property type="entry name" value="Deaminase_XOO_2897"/>
</dbReference>
<accession>A0A421AV35</accession>